<feature type="transmembrane region" description="Helical" evidence="7">
    <location>
        <begin position="212"/>
        <end position="228"/>
    </location>
</feature>
<organism evidence="9 10">
    <name type="scientific">Amycolatopsis acidiphila</name>
    <dbReference type="NCBI Taxonomy" id="715473"/>
    <lineage>
        <taxon>Bacteria</taxon>
        <taxon>Bacillati</taxon>
        <taxon>Actinomycetota</taxon>
        <taxon>Actinomycetes</taxon>
        <taxon>Pseudonocardiales</taxon>
        <taxon>Pseudonocardiaceae</taxon>
        <taxon>Amycolatopsis</taxon>
    </lineage>
</organism>
<feature type="transmembrane region" description="Helical" evidence="7">
    <location>
        <begin position="337"/>
        <end position="359"/>
    </location>
</feature>
<feature type="transmembrane region" description="Helical" evidence="7">
    <location>
        <begin position="57"/>
        <end position="76"/>
    </location>
</feature>
<comment type="caution">
    <text evidence="9">The sequence shown here is derived from an EMBL/GenBank/DDBJ whole genome shotgun (WGS) entry which is preliminary data.</text>
</comment>
<dbReference type="Gene3D" id="2.60.40.10">
    <property type="entry name" value="Immunoglobulins"/>
    <property type="match status" value="1"/>
</dbReference>
<feature type="transmembrane region" description="Helical" evidence="7">
    <location>
        <begin position="417"/>
        <end position="439"/>
    </location>
</feature>
<dbReference type="SUPFAM" id="SSF103473">
    <property type="entry name" value="MFS general substrate transporter"/>
    <property type="match status" value="1"/>
</dbReference>
<evidence type="ECO:0000256" key="1">
    <source>
        <dbReference type="ARBA" id="ARBA00004651"/>
    </source>
</evidence>
<dbReference type="Gene3D" id="1.20.1250.20">
    <property type="entry name" value="MFS general substrate transporter like domains"/>
    <property type="match status" value="1"/>
</dbReference>
<feature type="transmembrane region" description="Helical" evidence="7">
    <location>
        <begin position="387"/>
        <end position="405"/>
    </location>
</feature>
<dbReference type="PROSITE" id="PS50850">
    <property type="entry name" value="MFS"/>
    <property type="match status" value="1"/>
</dbReference>
<accession>A0A558A3H7</accession>
<dbReference type="EMBL" id="VJZA01000056">
    <property type="protein sequence ID" value="TVT18786.1"/>
    <property type="molecule type" value="Genomic_DNA"/>
</dbReference>
<dbReference type="InterPro" id="IPR008969">
    <property type="entry name" value="CarboxyPept-like_regulatory"/>
</dbReference>
<feature type="transmembrane region" description="Helical" evidence="7">
    <location>
        <begin position="149"/>
        <end position="169"/>
    </location>
</feature>
<dbReference type="GO" id="GO:0005975">
    <property type="term" value="P:carbohydrate metabolic process"/>
    <property type="evidence" value="ECO:0007669"/>
    <property type="project" value="UniProtKB-ARBA"/>
</dbReference>
<feature type="transmembrane region" description="Helical" evidence="7">
    <location>
        <begin position="115"/>
        <end position="137"/>
    </location>
</feature>
<keyword evidence="6 7" id="KW-0472">Membrane</keyword>
<reference evidence="9 10" key="1">
    <citation type="submission" date="2019-07" db="EMBL/GenBank/DDBJ databases">
        <title>New species of Amycolatopsis and Streptomyces.</title>
        <authorList>
            <person name="Duangmal K."/>
            <person name="Teo W.F.A."/>
            <person name="Lipun K."/>
        </authorList>
    </citation>
    <scope>NUCLEOTIDE SEQUENCE [LARGE SCALE GENOMIC DNA]</scope>
    <source>
        <strain evidence="9 10">JCM 30562</strain>
    </source>
</reference>
<feature type="transmembrane region" description="Helical" evidence="7">
    <location>
        <begin position="82"/>
        <end position="103"/>
    </location>
</feature>
<dbReference type="Gene3D" id="1.20.1720.10">
    <property type="entry name" value="Multidrug resistance protein D"/>
    <property type="match status" value="1"/>
</dbReference>
<dbReference type="Pfam" id="PF13620">
    <property type="entry name" value="CarboxypepD_reg"/>
    <property type="match status" value="2"/>
</dbReference>
<dbReference type="SUPFAM" id="SSF49464">
    <property type="entry name" value="Carboxypeptidase regulatory domain-like"/>
    <property type="match status" value="1"/>
</dbReference>
<feature type="domain" description="Major facilitator superfamily (MFS) profile" evidence="8">
    <location>
        <begin position="1"/>
        <end position="447"/>
    </location>
</feature>
<evidence type="ECO:0000313" key="10">
    <source>
        <dbReference type="Proteomes" id="UP000318578"/>
    </source>
</evidence>
<evidence type="ECO:0000256" key="2">
    <source>
        <dbReference type="ARBA" id="ARBA00022448"/>
    </source>
</evidence>
<dbReference type="GO" id="GO:0005886">
    <property type="term" value="C:plasma membrane"/>
    <property type="evidence" value="ECO:0007669"/>
    <property type="project" value="UniProtKB-SubCell"/>
</dbReference>
<evidence type="ECO:0000256" key="3">
    <source>
        <dbReference type="ARBA" id="ARBA00022475"/>
    </source>
</evidence>
<protein>
    <submittedName>
        <fullName evidence="9">DHA2 family efflux MFS transporter permease subunit</fullName>
    </submittedName>
</protein>
<evidence type="ECO:0000259" key="8">
    <source>
        <dbReference type="PROSITE" id="PS50850"/>
    </source>
</evidence>
<evidence type="ECO:0000313" key="9">
    <source>
        <dbReference type="EMBL" id="TVT18786.1"/>
    </source>
</evidence>
<comment type="subcellular location">
    <subcellularLocation>
        <location evidence="1">Cell membrane</location>
        <topology evidence="1">Multi-pass membrane protein</topology>
    </subcellularLocation>
</comment>
<dbReference type="InterPro" id="IPR004638">
    <property type="entry name" value="EmrB-like"/>
</dbReference>
<proteinExistence type="predicted"/>
<evidence type="ECO:0000256" key="7">
    <source>
        <dbReference type="SAM" id="Phobius"/>
    </source>
</evidence>
<name>A0A558A3H7_9PSEU</name>
<dbReference type="InterPro" id="IPR020846">
    <property type="entry name" value="MFS_dom"/>
</dbReference>
<keyword evidence="2" id="KW-0813">Transport</keyword>
<keyword evidence="4 7" id="KW-0812">Transmembrane</keyword>
<evidence type="ECO:0000256" key="6">
    <source>
        <dbReference type="ARBA" id="ARBA00023136"/>
    </source>
</evidence>
<dbReference type="Proteomes" id="UP000318578">
    <property type="component" value="Unassembled WGS sequence"/>
</dbReference>
<dbReference type="PANTHER" id="PTHR42718">
    <property type="entry name" value="MAJOR FACILITATOR SUPERFAMILY MULTIDRUG TRANSPORTER MFSC"/>
    <property type="match status" value="1"/>
</dbReference>
<sequence length="624" mass="64772">MTLLDVSIVNVALPSMEHGIGATPADVSWVVSGYALTFGLALVPAGRLGDDYGRRKMFLLGLLLFVATSALCGAAQNATWLVVARLCQGIAGGLLNPQVIGMIQQLFSGRERGRAFGLFGATVGLSTAVGPVLGGLLIQGLGIDEGWRYVFYVNLPIGLLAIVFGARLLPRDTRTGPRRAPDLLGTLLLGLAVVSVMLPLVEAEEATSAPRWWLMGVGAVLLVVFVLWERRARHPLVNLRLLTVRSYAMGALLGLVYFAGFTGIFLVTTLFFQQGLGYSPLEAGAATLAFAIGSAISPAIGGRIVHRFGRPMVVLGILLVVVGLGVTAWLVGEYTGANAALVLGGPLFVAGFGSGLVIAPNQTLSLEEVPPAEGGTAAGVLQTAQRVGAAIGTALGGSLFFAQLARSHGDYHSSAAHGLIGSVALVTLALVVGVGDIALSARRRRRKAPAAPAAPVVRGTVTGAPATLTLTSLRTNRAQRVTTDADGRFELPAEPGPYLLLAAARGQDTLARELRVGDAAVTADFAFPRVARLSGVVEAAGGPVARASVALLDAGGEVAQVAVTDERGHYRIDGLRPGEYTVVTTGYAPTASPVRVEGRRTRHDPLLVLPAAQPERGHTARARP</sequence>
<gene>
    <name evidence="9" type="ORF">FNH06_26590</name>
</gene>
<keyword evidence="5 7" id="KW-1133">Transmembrane helix</keyword>
<evidence type="ECO:0000256" key="4">
    <source>
        <dbReference type="ARBA" id="ARBA00022692"/>
    </source>
</evidence>
<dbReference type="InterPro" id="IPR036259">
    <property type="entry name" value="MFS_trans_sf"/>
</dbReference>
<feature type="transmembrane region" description="Helical" evidence="7">
    <location>
        <begin position="284"/>
        <end position="305"/>
    </location>
</feature>
<dbReference type="Pfam" id="PF07690">
    <property type="entry name" value="MFS_1"/>
    <property type="match status" value="1"/>
</dbReference>
<dbReference type="SUPFAM" id="SSF49478">
    <property type="entry name" value="Cna protein B-type domain"/>
    <property type="match status" value="1"/>
</dbReference>
<dbReference type="NCBIfam" id="TIGR00711">
    <property type="entry name" value="efflux_EmrB"/>
    <property type="match status" value="1"/>
</dbReference>
<feature type="transmembrane region" description="Helical" evidence="7">
    <location>
        <begin position="27"/>
        <end position="45"/>
    </location>
</feature>
<feature type="transmembrane region" description="Helical" evidence="7">
    <location>
        <begin position="312"/>
        <end position="331"/>
    </location>
</feature>
<keyword evidence="3" id="KW-1003">Cell membrane</keyword>
<keyword evidence="10" id="KW-1185">Reference proteome</keyword>
<feature type="transmembrane region" description="Helical" evidence="7">
    <location>
        <begin position="249"/>
        <end position="272"/>
    </location>
</feature>
<dbReference type="InterPro" id="IPR011701">
    <property type="entry name" value="MFS"/>
</dbReference>
<feature type="transmembrane region" description="Helical" evidence="7">
    <location>
        <begin position="181"/>
        <end position="200"/>
    </location>
</feature>
<dbReference type="PANTHER" id="PTHR42718:SF39">
    <property type="entry name" value="ACTINORHODIN TRANSPORTER-RELATED"/>
    <property type="match status" value="1"/>
</dbReference>
<dbReference type="GO" id="GO:0022857">
    <property type="term" value="F:transmembrane transporter activity"/>
    <property type="evidence" value="ECO:0007669"/>
    <property type="project" value="InterPro"/>
</dbReference>
<dbReference type="OrthoDB" id="7375466at2"/>
<dbReference type="CDD" id="cd17321">
    <property type="entry name" value="MFS_MMR_MDR_like"/>
    <property type="match status" value="1"/>
</dbReference>
<evidence type="ECO:0000256" key="5">
    <source>
        <dbReference type="ARBA" id="ARBA00022989"/>
    </source>
</evidence>
<dbReference type="InterPro" id="IPR013783">
    <property type="entry name" value="Ig-like_fold"/>
</dbReference>
<dbReference type="AlphaFoldDB" id="A0A558A3H7"/>
<dbReference type="PRINTS" id="PR01036">
    <property type="entry name" value="TCRTETB"/>
</dbReference>